<dbReference type="EMBL" id="JBBPBN010000001">
    <property type="protein sequence ID" value="KAK9047116.1"/>
    <property type="molecule type" value="Genomic_DNA"/>
</dbReference>
<sequence length="85" mass="9424">MFRPSKCRQVNTSRCHTLARPDIADYPFSAIDAKSWGRAGKYSSEATLVDLPGLIEGSRLKFLEAFKEDACVGSCCRCTSRGLFE</sequence>
<dbReference type="Proteomes" id="UP001396334">
    <property type="component" value="Unassembled WGS sequence"/>
</dbReference>
<name>A0ABR2UBQ0_9ROSI</name>
<accession>A0ABR2UBQ0</accession>
<evidence type="ECO:0000313" key="2">
    <source>
        <dbReference type="Proteomes" id="UP001396334"/>
    </source>
</evidence>
<protein>
    <submittedName>
        <fullName evidence="1">Uncharacterized protein</fullName>
    </submittedName>
</protein>
<comment type="caution">
    <text evidence="1">The sequence shown here is derived from an EMBL/GenBank/DDBJ whole genome shotgun (WGS) entry which is preliminary data.</text>
</comment>
<keyword evidence="2" id="KW-1185">Reference proteome</keyword>
<gene>
    <name evidence="1" type="ORF">V6N11_052972</name>
</gene>
<organism evidence="1 2">
    <name type="scientific">Hibiscus sabdariffa</name>
    <name type="common">roselle</name>
    <dbReference type="NCBI Taxonomy" id="183260"/>
    <lineage>
        <taxon>Eukaryota</taxon>
        <taxon>Viridiplantae</taxon>
        <taxon>Streptophyta</taxon>
        <taxon>Embryophyta</taxon>
        <taxon>Tracheophyta</taxon>
        <taxon>Spermatophyta</taxon>
        <taxon>Magnoliopsida</taxon>
        <taxon>eudicotyledons</taxon>
        <taxon>Gunneridae</taxon>
        <taxon>Pentapetalae</taxon>
        <taxon>rosids</taxon>
        <taxon>malvids</taxon>
        <taxon>Malvales</taxon>
        <taxon>Malvaceae</taxon>
        <taxon>Malvoideae</taxon>
        <taxon>Hibiscus</taxon>
    </lineage>
</organism>
<evidence type="ECO:0000313" key="1">
    <source>
        <dbReference type="EMBL" id="KAK9047116.1"/>
    </source>
</evidence>
<reference evidence="1 2" key="1">
    <citation type="journal article" date="2024" name="G3 (Bethesda)">
        <title>Genome assembly of Hibiscus sabdariffa L. provides insights into metabolisms of medicinal natural products.</title>
        <authorList>
            <person name="Kim T."/>
        </authorList>
    </citation>
    <scope>NUCLEOTIDE SEQUENCE [LARGE SCALE GENOMIC DNA]</scope>
    <source>
        <strain evidence="1">TK-2024</strain>
        <tissue evidence="1">Old leaves</tissue>
    </source>
</reference>
<proteinExistence type="predicted"/>